<proteinExistence type="predicted"/>
<dbReference type="InterPro" id="IPR025391">
    <property type="entry name" value="DUF4123"/>
</dbReference>
<evidence type="ECO:0000313" key="2">
    <source>
        <dbReference type="EMBL" id="SPC22780.1"/>
    </source>
</evidence>
<dbReference type="Proteomes" id="UP000257139">
    <property type="component" value="Chromosome CBM2594_b"/>
</dbReference>
<feature type="domain" description="DUF4123" evidence="1">
    <location>
        <begin position="21"/>
        <end position="142"/>
    </location>
</feature>
<gene>
    <name evidence="2" type="ORF">CBM2594_B50021</name>
</gene>
<accession>A0A7Z7JFN7</accession>
<dbReference type="RefSeq" id="WP_025581863.1">
    <property type="nucleotide sequence ID" value="NZ_LT976872.1"/>
</dbReference>
<dbReference type="EMBL" id="LT978514">
    <property type="protein sequence ID" value="SPC22780.1"/>
    <property type="molecule type" value="Genomic_DNA"/>
</dbReference>
<reference evidence="2 3" key="1">
    <citation type="submission" date="2018-01" db="EMBL/GenBank/DDBJ databases">
        <authorList>
            <person name="Clerissi C."/>
        </authorList>
    </citation>
    <scope>NUCLEOTIDE SEQUENCE [LARGE SCALE GENOMIC DNA]</scope>
    <source>
        <strain evidence="2">Cupriavidus taiwanensis STM 6021</strain>
    </source>
</reference>
<evidence type="ECO:0000259" key="1">
    <source>
        <dbReference type="Pfam" id="PF13503"/>
    </source>
</evidence>
<sequence length="303" mass="33396">MAAPIGPLTQLPWPQAWGDGYLVLDPLNHDPILADLSALTLHQCLPAGIGDNAHLMPAVVELATVSPADWQMLLNVAQDEAARGDPPLICAWLQSAAPVQEVSSHLASCLTGTDHAGGHALWRFYDPRVFAHMTWLLRPVQLHALLGPSESWGFAWAGDWYQFARPTLAEAPPTLPRPWWPDARQWPTVEQTADIAQVLTRIAGRNKPSLAQARTVDRALRHADEVLHLTLPADRRHYATHVAAFGQPFEDQPKLQAAWPAVAAGEMTLRQALGSLSSDDWELMKIMAQHARQISSERHHGHV</sequence>
<dbReference type="Pfam" id="PF13503">
    <property type="entry name" value="DUF4123"/>
    <property type="match status" value="1"/>
</dbReference>
<name>A0A7Z7JFN7_9BURK</name>
<organism evidence="2 3">
    <name type="scientific">Cupriavidus taiwanensis</name>
    <dbReference type="NCBI Taxonomy" id="164546"/>
    <lineage>
        <taxon>Bacteria</taxon>
        <taxon>Pseudomonadati</taxon>
        <taxon>Pseudomonadota</taxon>
        <taxon>Betaproteobacteria</taxon>
        <taxon>Burkholderiales</taxon>
        <taxon>Burkholderiaceae</taxon>
        <taxon>Cupriavidus</taxon>
    </lineage>
</organism>
<protein>
    <recommendedName>
        <fullName evidence="1">DUF4123 domain-containing protein</fullName>
    </recommendedName>
</protein>
<dbReference type="AlphaFoldDB" id="A0A7Z7JFN7"/>
<evidence type="ECO:0000313" key="3">
    <source>
        <dbReference type="Proteomes" id="UP000257139"/>
    </source>
</evidence>